<sequence length="709" mass="79518">MKIHILSTLRNYDKNYLKQDIFSGIIIAAVSIPISMGYAQISGLPAVYGLYGSVLPILLFAIFSTSRQFIFGVDAAPAALAGSALLTLGITPGSREALNYVSALALFTGLWLLFFYFIRADRMVGFISTPVMGGFISGIALTIILMQIPKLMGSSAGSGEIIELAEYIYSAAKNIHWLSLLLGIITLLVIRLCKKIIPKFPIAILIMFLAVLCTIFLHIDTYGVQLLASVNRGLPALTFPDFSQIDLTQAAGRGLMISLVVMAETLLAENNFAFRNGYPLEDRQEILACAAGNIASAIVGSCPVNGSISRTSMNEQYSGHSQVVSITAGITMTFLLLFFTGFIGFLPVPILTAIVISALMDVVEIHLCIRLFHQSKQEFHIFMAACISVLCLGTIYGVLIGVLLSFFAVITKAANPNRFFLGIIPGKEGYHDLSRNIHAYPIKGVLLYRFNENLFFANINVLQSDLENAIKEDTKVIIIDARAVNSMDITAADHLEELTASFSKKNIKFYITEHTEQLNLQMRQLGIEHLIREGHVRRTILAALHDAEILPPYTLDVPEEEREFVTRRLSFLPAEEENTLEEFAWAYGDQVVEEIEHEVHHILNHIHGLKDIEEIIENGLEDHLESWHSLGAFDEDEILRRIELHVDEMPKSLADNKHLIYQLIEKRRRILKDKILREHPEIFEKLEKHRKKLEERLEHQRKHLDKSDS</sequence>
<feature type="transmembrane region" description="Helical" evidence="5">
    <location>
        <begin position="200"/>
        <end position="219"/>
    </location>
</feature>
<feature type="transmembrane region" description="Helical" evidence="5">
    <location>
        <begin position="323"/>
        <end position="344"/>
    </location>
</feature>
<feature type="transmembrane region" description="Helical" evidence="5">
    <location>
        <begin position="125"/>
        <end position="148"/>
    </location>
</feature>
<feature type="transmembrane region" description="Helical" evidence="5">
    <location>
        <begin position="175"/>
        <end position="193"/>
    </location>
</feature>
<dbReference type="RefSeq" id="WP_186856169.1">
    <property type="nucleotide sequence ID" value="NZ_JACOOY010000020.1"/>
</dbReference>
<evidence type="ECO:0000313" key="7">
    <source>
        <dbReference type="EMBL" id="MBC5666156.1"/>
    </source>
</evidence>
<feature type="domain" description="STAS" evidence="6">
    <location>
        <begin position="435"/>
        <end position="547"/>
    </location>
</feature>
<dbReference type="Gene3D" id="3.30.750.24">
    <property type="entry name" value="STAS domain"/>
    <property type="match status" value="1"/>
</dbReference>
<dbReference type="Proteomes" id="UP000647235">
    <property type="component" value="Unassembled WGS sequence"/>
</dbReference>
<feature type="transmembrane region" description="Helical" evidence="5">
    <location>
        <begin position="381"/>
        <end position="410"/>
    </location>
</feature>
<name>A0ABR7EXS4_9FIRM</name>
<accession>A0ABR7EXS4</accession>
<comment type="caution">
    <text evidence="7">The sequence shown here is derived from an EMBL/GenBank/DDBJ whole genome shotgun (WGS) entry which is preliminary data.</text>
</comment>
<evidence type="ECO:0000256" key="2">
    <source>
        <dbReference type="ARBA" id="ARBA00022692"/>
    </source>
</evidence>
<keyword evidence="3 5" id="KW-1133">Transmembrane helix</keyword>
<dbReference type="PANTHER" id="PTHR11814">
    <property type="entry name" value="SULFATE TRANSPORTER"/>
    <property type="match status" value="1"/>
</dbReference>
<dbReference type="Pfam" id="PF01740">
    <property type="entry name" value="STAS"/>
    <property type="match status" value="1"/>
</dbReference>
<dbReference type="EMBL" id="JACOOY010000020">
    <property type="protein sequence ID" value="MBC5666156.1"/>
    <property type="molecule type" value="Genomic_DNA"/>
</dbReference>
<reference evidence="7 8" key="1">
    <citation type="submission" date="2020-08" db="EMBL/GenBank/DDBJ databases">
        <title>Genome public.</title>
        <authorList>
            <person name="Liu C."/>
            <person name="Sun Q."/>
        </authorList>
    </citation>
    <scope>NUCLEOTIDE SEQUENCE [LARGE SCALE GENOMIC DNA]</scope>
    <source>
        <strain evidence="7 8">NSJ-36</strain>
    </source>
</reference>
<keyword evidence="8" id="KW-1185">Reference proteome</keyword>
<dbReference type="InterPro" id="IPR002645">
    <property type="entry name" value="STAS_dom"/>
</dbReference>
<evidence type="ECO:0000256" key="4">
    <source>
        <dbReference type="ARBA" id="ARBA00023136"/>
    </source>
</evidence>
<dbReference type="InterPro" id="IPR011547">
    <property type="entry name" value="SLC26A/SulP_dom"/>
</dbReference>
<organism evidence="7 8">
    <name type="scientific">Dorea hominis</name>
    <dbReference type="NCBI Taxonomy" id="2763040"/>
    <lineage>
        <taxon>Bacteria</taxon>
        <taxon>Bacillati</taxon>
        <taxon>Bacillota</taxon>
        <taxon>Clostridia</taxon>
        <taxon>Lachnospirales</taxon>
        <taxon>Lachnospiraceae</taxon>
        <taxon>Dorea</taxon>
    </lineage>
</organism>
<dbReference type="Pfam" id="PF00916">
    <property type="entry name" value="Sulfate_transp"/>
    <property type="match status" value="1"/>
</dbReference>
<evidence type="ECO:0000256" key="3">
    <source>
        <dbReference type="ARBA" id="ARBA00022989"/>
    </source>
</evidence>
<feature type="transmembrane region" description="Helical" evidence="5">
    <location>
        <begin position="350"/>
        <end position="369"/>
    </location>
</feature>
<dbReference type="PROSITE" id="PS50801">
    <property type="entry name" value="STAS"/>
    <property type="match status" value="1"/>
</dbReference>
<dbReference type="CDD" id="cd07042">
    <property type="entry name" value="STAS_SulP_like_sulfate_transporter"/>
    <property type="match status" value="1"/>
</dbReference>
<evidence type="ECO:0000256" key="5">
    <source>
        <dbReference type="SAM" id="Phobius"/>
    </source>
</evidence>
<proteinExistence type="predicted"/>
<dbReference type="SUPFAM" id="SSF52091">
    <property type="entry name" value="SpoIIaa-like"/>
    <property type="match status" value="1"/>
</dbReference>
<feature type="transmembrane region" description="Helical" evidence="5">
    <location>
        <begin position="97"/>
        <end position="118"/>
    </location>
</feature>
<evidence type="ECO:0000313" key="8">
    <source>
        <dbReference type="Proteomes" id="UP000647235"/>
    </source>
</evidence>
<evidence type="ECO:0000259" key="6">
    <source>
        <dbReference type="PROSITE" id="PS50801"/>
    </source>
</evidence>
<gene>
    <name evidence="7" type="ORF">H8S07_13015</name>
</gene>
<feature type="transmembrane region" description="Helical" evidence="5">
    <location>
        <begin position="70"/>
        <end position="91"/>
    </location>
</feature>
<feature type="transmembrane region" description="Helical" evidence="5">
    <location>
        <begin position="45"/>
        <end position="63"/>
    </location>
</feature>
<feature type="transmembrane region" description="Helical" evidence="5">
    <location>
        <begin position="21"/>
        <end position="39"/>
    </location>
</feature>
<protein>
    <submittedName>
        <fullName evidence="7">STAS domain-containing protein</fullName>
    </submittedName>
</protein>
<dbReference type="InterPro" id="IPR001902">
    <property type="entry name" value="SLC26A/SulP_fam"/>
</dbReference>
<evidence type="ECO:0000256" key="1">
    <source>
        <dbReference type="ARBA" id="ARBA00004141"/>
    </source>
</evidence>
<dbReference type="InterPro" id="IPR036513">
    <property type="entry name" value="STAS_dom_sf"/>
</dbReference>
<keyword evidence="4 5" id="KW-0472">Membrane</keyword>
<keyword evidence="2 5" id="KW-0812">Transmembrane</keyword>
<comment type="subcellular location">
    <subcellularLocation>
        <location evidence="1">Membrane</location>
        <topology evidence="1">Multi-pass membrane protein</topology>
    </subcellularLocation>
</comment>